<dbReference type="InterPro" id="IPR000812">
    <property type="entry name" value="TFIIB"/>
</dbReference>
<dbReference type="GO" id="GO:0070897">
    <property type="term" value="P:transcription preinitiation complex assembly"/>
    <property type="evidence" value="ECO:0007669"/>
    <property type="project" value="InterPro"/>
</dbReference>
<feature type="region of interest" description="Disordered" evidence="3">
    <location>
        <begin position="337"/>
        <end position="374"/>
    </location>
</feature>
<evidence type="ECO:0000313" key="4">
    <source>
        <dbReference type="EMBL" id="KAK7014983.1"/>
    </source>
</evidence>
<dbReference type="Gene3D" id="1.10.472.10">
    <property type="entry name" value="Cyclin-like"/>
    <property type="match status" value="1"/>
</dbReference>
<dbReference type="GO" id="GO:0005634">
    <property type="term" value="C:nucleus"/>
    <property type="evidence" value="ECO:0007669"/>
    <property type="project" value="TreeGrafter"/>
</dbReference>
<keyword evidence="1" id="KW-0805">Transcription regulation</keyword>
<feature type="region of interest" description="Disordered" evidence="3">
    <location>
        <begin position="474"/>
        <end position="512"/>
    </location>
</feature>
<comment type="caution">
    <text evidence="4">The sequence shown here is derived from an EMBL/GenBank/DDBJ whole genome shotgun (WGS) entry which is preliminary data.</text>
</comment>
<sequence>MPAPCKFCGSPTVVDDAGIVCTNCAELAEPSLVVLASDTDYLAPTTYDGWIPVATKALKTGRNRYLSGQGKEARDGKNLDEMHWFIKNLARAVLVSGVTERAYNLFEKAMKSGQYRWGRAAKLVAAASISIALRQSNRPDMFPQLARCLEQNVTSLTRAFSSVISVLKIQPRDLPSSGPKSHVSILHSHFSAILQGSADFQLPAYIITEIKPKAPAILDTAASLSDLLASSIPPSTVAHLPVSATACAIYMWAIEAELRDILPQLGDLAGFLGSKCNVKRPLVMSRYKLIQDELIQRIDRIVWLDHYAPNTGKNGRAKVSRRVVAARGVKEVIESERQHRMQSLDLGKRALRPEGEESDSDADGQPSRPRKRRKVHALQDATRFLLNPLCGPLPTSFLSPSPSALPLTTYLLTSPLSLRRDKMPTRLQLLSVARGGVGPEEIADDELFDDGELDKLMRTDVREIADLRSILGWPAGEENDEKPPAQSTIPYVRKPRKRAGSSKDPSEPTTSARLNPAAVALFFADEKSDDYDGLLRLDDADMDDSKEPELIVINDGDDTAAFAGLQRTLVESFASEDDDDLCFPCEDRYAQEI</sequence>
<dbReference type="EMBL" id="JAWWNJ010000055">
    <property type="protein sequence ID" value="KAK7014983.1"/>
    <property type="molecule type" value="Genomic_DNA"/>
</dbReference>
<accession>A0AAW0APR5</accession>
<dbReference type="PANTHER" id="PTHR11618">
    <property type="entry name" value="TRANSCRIPTION INITIATION FACTOR IIB-RELATED"/>
    <property type="match status" value="1"/>
</dbReference>
<name>A0AAW0APR5_9AGAR</name>
<dbReference type="Proteomes" id="UP001362999">
    <property type="component" value="Unassembled WGS sequence"/>
</dbReference>
<keyword evidence="5" id="KW-1185">Reference proteome</keyword>
<evidence type="ECO:0000256" key="2">
    <source>
        <dbReference type="ARBA" id="ARBA00023163"/>
    </source>
</evidence>
<dbReference type="CDD" id="cd00043">
    <property type="entry name" value="CYCLIN_SF"/>
    <property type="match status" value="1"/>
</dbReference>
<keyword evidence="2" id="KW-0804">Transcription</keyword>
<dbReference type="InterPro" id="IPR036915">
    <property type="entry name" value="Cyclin-like_sf"/>
</dbReference>
<evidence type="ECO:0000256" key="1">
    <source>
        <dbReference type="ARBA" id="ARBA00023015"/>
    </source>
</evidence>
<dbReference type="AlphaFoldDB" id="A0AAW0APR5"/>
<evidence type="ECO:0000256" key="3">
    <source>
        <dbReference type="SAM" id="MobiDB-lite"/>
    </source>
</evidence>
<gene>
    <name evidence="4" type="ORF">R3P38DRAFT_1423478</name>
</gene>
<feature type="compositionally biased region" description="Basic and acidic residues" evidence="3">
    <location>
        <begin position="346"/>
        <end position="355"/>
    </location>
</feature>
<protein>
    <submittedName>
        <fullName evidence="4">Uncharacterized protein</fullName>
    </submittedName>
</protein>
<organism evidence="4 5">
    <name type="scientific">Favolaschia claudopus</name>
    <dbReference type="NCBI Taxonomy" id="2862362"/>
    <lineage>
        <taxon>Eukaryota</taxon>
        <taxon>Fungi</taxon>
        <taxon>Dikarya</taxon>
        <taxon>Basidiomycota</taxon>
        <taxon>Agaricomycotina</taxon>
        <taxon>Agaricomycetes</taxon>
        <taxon>Agaricomycetidae</taxon>
        <taxon>Agaricales</taxon>
        <taxon>Marasmiineae</taxon>
        <taxon>Mycenaceae</taxon>
        <taxon>Favolaschia</taxon>
    </lineage>
</organism>
<evidence type="ECO:0000313" key="5">
    <source>
        <dbReference type="Proteomes" id="UP001362999"/>
    </source>
</evidence>
<proteinExistence type="predicted"/>
<dbReference type="PANTHER" id="PTHR11618:SF13">
    <property type="entry name" value="TRANSCRIPTION INITIATION FACTOR IIB"/>
    <property type="match status" value="1"/>
</dbReference>
<dbReference type="GO" id="GO:0097550">
    <property type="term" value="C:transcription preinitiation complex"/>
    <property type="evidence" value="ECO:0007669"/>
    <property type="project" value="TreeGrafter"/>
</dbReference>
<reference evidence="4 5" key="1">
    <citation type="journal article" date="2024" name="J Genomics">
        <title>Draft genome sequencing and assembly of Favolaschia claudopus CIRM-BRFM 2984 isolated from oak limbs.</title>
        <authorList>
            <person name="Navarro D."/>
            <person name="Drula E."/>
            <person name="Chaduli D."/>
            <person name="Cazenave R."/>
            <person name="Ahrendt S."/>
            <person name="Wang J."/>
            <person name="Lipzen A."/>
            <person name="Daum C."/>
            <person name="Barry K."/>
            <person name="Grigoriev I.V."/>
            <person name="Favel A."/>
            <person name="Rosso M.N."/>
            <person name="Martin F."/>
        </authorList>
    </citation>
    <scope>NUCLEOTIDE SEQUENCE [LARGE SCALE GENOMIC DNA]</scope>
    <source>
        <strain evidence="4 5">CIRM-BRFM 2984</strain>
    </source>
</reference>
<dbReference type="SUPFAM" id="SSF47954">
    <property type="entry name" value="Cyclin-like"/>
    <property type="match status" value="1"/>
</dbReference>